<comment type="caution">
    <text evidence="2">The sequence shown here is derived from an EMBL/GenBank/DDBJ whole genome shotgun (WGS) entry which is preliminary data.</text>
</comment>
<proteinExistence type="predicted"/>
<gene>
    <name evidence="2" type="ORF">DFH07DRAFT_959134</name>
</gene>
<name>A0AAD7J3R1_9AGAR</name>
<dbReference type="Proteomes" id="UP001215280">
    <property type="component" value="Unassembled WGS sequence"/>
</dbReference>
<reference evidence="2" key="1">
    <citation type="submission" date="2023-03" db="EMBL/GenBank/DDBJ databases">
        <title>Massive genome expansion in bonnet fungi (Mycena s.s.) driven by repeated elements and novel gene families across ecological guilds.</title>
        <authorList>
            <consortium name="Lawrence Berkeley National Laboratory"/>
            <person name="Harder C.B."/>
            <person name="Miyauchi S."/>
            <person name="Viragh M."/>
            <person name="Kuo A."/>
            <person name="Thoen E."/>
            <person name="Andreopoulos B."/>
            <person name="Lu D."/>
            <person name="Skrede I."/>
            <person name="Drula E."/>
            <person name="Henrissat B."/>
            <person name="Morin E."/>
            <person name="Kohler A."/>
            <person name="Barry K."/>
            <person name="LaButti K."/>
            <person name="Morin E."/>
            <person name="Salamov A."/>
            <person name="Lipzen A."/>
            <person name="Mereny Z."/>
            <person name="Hegedus B."/>
            <person name="Baldrian P."/>
            <person name="Stursova M."/>
            <person name="Weitz H."/>
            <person name="Taylor A."/>
            <person name="Grigoriev I.V."/>
            <person name="Nagy L.G."/>
            <person name="Martin F."/>
            <person name="Kauserud H."/>
        </authorList>
    </citation>
    <scope>NUCLEOTIDE SEQUENCE</scope>
    <source>
        <strain evidence="2">CBHHK188m</strain>
    </source>
</reference>
<feature type="region of interest" description="Disordered" evidence="1">
    <location>
        <begin position="66"/>
        <end position="87"/>
    </location>
</feature>
<accession>A0AAD7J3R1</accession>
<organism evidence="2 3">
    <name type="scientific">Mycena maculata</name>
    <dbReference type="NCBI Taxonomy" id="230809"/>
    <lineage>
        <taxon>Eukaryota</taxon>
        <taxon>Fungi</taxon>
        <taxon>Dikarya</taxon>
        <taxon>Basidiomycota</taxon>
        <taxon>Agaricomycotina</taxon>
        <taxon>Agaricomycetes</taxon>
        <taxon>Agaricomycetidae</taxon>
        <taxon>Agaricales</taxon>
        <taxon>Marasmiineae</taxon>
        <taxon>Mycenaceae</taxon>
        <taxon>Mycena</taxon>
    </lineage>
</organism>
<dbReference type="AlphaFoldDB" id="A0AAD7J3R1"/>
<evidence type="ECO:0000313" key="3">
    <source>
        <dbReference type="Proteomes" id="UP001215280"/>
    </source>
</evidence>
<keyword evidence="3" id="KW-1185">Reference proteome</keyword>
<sequence length="87" mass="9850">MFYKLMHPGFAVLNWIPKRLRKSPQKLLDRILLRINVGCHHSGAQPIATVTTSTLSKEVLDVALREYEEDKPESDGDEDGELADVDM</sequence>
<feature type="compositionally biased region" description="Acidic residues" evidence="1">
    <location>
        <begin position="69"/>
        <end position="87"/>
    </location>
</feature>
<evidence type="ECO:0000313" key="2">
    <source>
        <dbReference type="EMBL" id="KAJ7756494.1"/>
    </source>
</evidence>
<protein>
    <submittedName>
        <fullName evidence="2">Uncharacterized protein</fullName>
    </submittedName>
</protein>
<evidence type="ECO:0000256" key="1">
    <source>
        <dbReference type="SAM" id="MobiDB-lite"/>
    </source>
</evidence>
<dbReference type="EMBL" id="JARJLG010000061">
    <property type="protein sequence ID" value="KAJ7756494.1"/>
    <property type="molecule type" value="Genomic_DNA"/>
</dbReference>